<evidence type="ECO:0000256" key="2">
    <source>
        <dbReference type="ARBA" id="ARBA00022964"/>
    </source>
</evidence>
<organism evidence="7 8">
    <name type="scientific">Prosthecobacter debontii</name>
    <dbReference type="NCBI Taxonomy" id="48467"/>
    <lineage>
        <taxon>Bacteria</taxon>
        <taxon>Pseudomonadati</taxon>
        <taxon>Verrucomicrobiota</taxon>
        <taxon>Verrucomicrobiia</taxon>
        <taxon>Verrucomicrobiales</taxon>
        <taxon>Verrucomicrobiaceae</taxon>
        <taxon>Prosthecobacter</taxon>
    </lineage>
</organism>
<name>A0A1T4WRA0_9BACT</name>
<sequence>MKNEILRRTNWHEASFMHHTMNSIPQPFHIRLNRRRLLNSLLMTTGGIITSAIYAEALVLTPRATEGPYYPDHLPLDQDNDLVQIQDKAASALGTITEFGGRLLNADGKPIQNAMIELWQADNNGCYIHSNGVQRGKERDPGFQGYGKIITNEKGEYRFRTIKPGLYTGRTIHWHLAVKQGDKRMLTTQLFIEGVPQNDKDGILRRMGTDEQRLSVIREFKPKSAGSSELLGTWDIVLGTTPEEPEERRGPGPRGPGGPPPGFEGGRRPRREGPPPGI</sequence>
<feature type="compositionally biased region" description="Pro residues" evidence="4">
    <location>
        <begin position="253"/>
        <end position="262"/>
    </location>
</feature>
<keyword evidence="8" id="KW-1185">Reference proteome</keyword>
<dbReference type="Proteomes" id="UP000190774">
    <property type="component" value="Unassembled WGS sequence"/>
</dbReference>
<keyword evidence="5" id="KW-0472">Membrane</keyword>
<dbReference type="InterPro" id="IPR050770">
    <property type="entry name" value="Intradiol_RC_Dioxygenase"/>
</dbReference>
<dbReference type="PANTHER" id="PTHR33711">
    <property type="entry name" value="DIOXYGENASE, PUTATIVE (AFU_ORTHOLOGUE AFUA_2G02910)-RELATED"/>
    <property type="match status" value="1"/>
</dbReference>
<evidence type="ECO:0000313" key="7">
    <source>
        <dbReference type="EMBL" id="SKA79884.1"/>
    </source>
</evidence>
<comment type="similarity">
    <text evidence="1">Belongs to the intradiol ring-cleavage dioxygenase family.</text>
</comment>
<feature type="transmembrane region" description="Helical" evidence="5">
    <location>
        <begin position="37"/>
        <end position="55"/>
    </location>
</feature>
<accession>A0A1T4WRA0</accession>
<dbReference type="InterPro" id="IPR015889">
    <property type="entry name" value="Intradiol_dOase_core"/>
</dbReference>
<feature type="domain" description="Intradiol ring-cleavage dioxygenases" evidence="6">
    <location>
        <begin position="66"/>
        <end position="238"/>
    </location>
</feature>
<protein>
    <submittedName>
        <fullName evidence="7">Protocatechuate 3,4-dioxygenase beta subunit</fullName>
    </submittedName>
</protein>
<keyword evidence="2 7" id="KW-0223">Dioxygenase</keyword>
<gene>
    <name evidence="7" type="ORF">SAMN02745166_00555</name>
</gene>
<evidence type="ECO:0000313" key="8">
    <source>
        <dbReference type="Proteomes" id="UP000190774"/>
    </source>
</evidence>
<dbReference type="GO" id="GO:0016702">
    <property type="term" value="F:oxidoreductase activity, acting on single donors with incorporation of molecular oxygen, incorporation of two atoms of oxygen"/>
    <property type="evidence" value="ECO:0007669"/>
    <property type="project" value="InterPro"/>
</dbReference>
<evidence type="ECO:0000256" key="5">
    <source>
        <dbReference type="SAM" id="Phobius"/>
    </source>
</evidence>
<dbReference type="AlphaFoldDB" id="A0A1T4WRA0"/>
<evidence type="ECO:0000256" key="3">
    <source>
        <dbReference type="ARBA" id="ARBA00023002"/>
    </source>
</evidence>
<feature type="region of interest" description="Disordered" evidence="4">
    <location>
        <begin position="231"/>
        <end position="278"/>
    </location>
</feature>
<dbReference type="Pfam" id="PF00775">
    <property type="entry name" value="Dioxygenase_C"/>
    <property type="match status" value="1"/>
</dbReference>
<dbReference type="GO" id="GO:0008199">
    <property type="term" value="F:ferric iron binding"/>
    <property type="evidence" value="ECO:0007669"/>
    <property type="project" value="InterPro"/>
</dbReference>
<dbReference type="OrthoDB" id="9800887at2"/>
<feature type="compositionally biased region" description="Basic and acidic residues" evidence="4">
    <location>
        <begin position="265"/>
        <end position="278"/>
    </location>
</feature>
<proteinExistence type="inferred from homology"/>
<dbReference type="Gene3D" id="2.60.130.10">
    <property type="entry name" value="Aromatic compound dioxygenase"/>
    <property type="match status" value="1"/>
</dbReference>
<dbReference type="EMBL" id="FUYE01000002">
    <property type="protein sequence ID" value="SKA79884.1"/>
    <property type="molecule type" value="Genomic_DNA"/>
</dbReference>
<dbReference type="PANTHER" id="PTHR33711:SF9">
    <property type="entry name" value="PROTOCATECHUATE 3,4-DIOXYGENASE ALPHA CHAIN"/>
    <property type="match status" value="1"/>
</dbReference>
<evidence type="ECO:0000256" key="1">
    <source>
        <dbReference type="ARBA" id="ARBA00007825"/>
    </source>
</evidence>
<keyword evidence="3" id="KW-0560">Oxidoreductase</keyword>
<dbReference type="SUPFAM" id="SSF49482">
    <property type="entry name" value="Aromatic compound dioxygenase"/>
    <property type="match status" value="1"/>
</dbReference>
<reference evidence="8" key="1">
    <citation type="submission" date="2017-02" db="EMBL/GenBank/DDBJ databases">
        <authorList>
            <person name="Varghese N."/>
            <person name="Submissions S."/>
        </authorList>
    </citation>
    <scope>NUCLEOTIDE SEQUENCE [LARGE SCALE GENOMIC DNA]</scope>
    <source>
        <strain evidence="8">ATCC 700200</strain>
    </source>
</reference>
<keyword evidence="5" id="KW-1133">Transmembrane helix</keyword>
<evidence type="ECO:0000259" key="6">
    <source>
        <dbReference type="Pfam" id="PF00775"/>
    </source>
</evidence>
<dbReference type="InterPro" id="IPR000627">
    <property type="entry name" value="Intradiol_dOase_C"/>
</dbReference>
<keyword evidence="5" id="KW-0812">Transmembrane</keyword>
<evidence type="ECO:0000256" key="4">
    <source>
        <dbReference type="SAM" id="MobiDB-lite"/>
    </source>
</evidence>
<dbReference type="STRING" id="48467.SAMN02745166_00555"/>